<dbReference type="SUPFAM" id="SSF49785">
    <property type="entry name" value="Galactose-binding domain-like"/>
    <property type="match status" value="1"/>
</dbReference>
<dbReference type="Pfam" id="PF02129">
    <property type="entry name" value="Peptidase_S15"/>
    <property type="match status" value="1"/>
</dbReference>
<keyword evidence="4" id="KW-1185">Reference proteome</keyword>
<dbReference type="NCBIfam" id="TIGR00976">
    <property type="entry name" value="CocE_NonD"/>
    <property type="match status" value="1"/>
</dbReference>
<dbReference type="Gene3D" id="3.40.50.1820">
    <property type="entry name" value="alpha/beta hydrolase"/>
    <property type="match status" value="1"/>
</dbReference>
<dbReference type="Gene3D" id="1.10.3020.10">
    <property type="entry name" value="alpha-amino acid ester hydrolase ( Helical cap domain)"/>
    <property type="match status" value="1"/>
</dbReference>
<reference evidence="3" key="1">
    <citation type="journal article" date="2014" name="Int. J. Syst. Evol. Microbiol.">
        <title>Complete genome sequence of Corynebacterium casei LMG S-19264T (=DSM 44701T), isolated from a smear-ripened cheese.</title>
        <authorList>
            <consortium name="US DOE Joint Genome Institute (JGI-PGF)"/>
            <person name="Walter F."/>
            <person name="Albersmeier A."/>
            <person name="Kalinowski J."/>
            <person name="Ruckert C."/>
        </authorList>
    </citation>
    <scope>NUCLEOTIDE SEQUENCE</scope>
    <source>
        <strain evidence="3">KCTC 42650</strain>
    </source>
</reference>
<evidence type="ECO:0000313" key="3">
    <source>
        <dbReference type="EMBL" id="GHF74242.1"/>
    </source>
</evidence>
<evidence type="ECO:0000259" key="2">
    <source>
        <dbReference type="SMART" id="SM00939"/>
    </source>
</evidence>
<dbReference type="SMART" id="SM00939">
    <property type="entry name" value="PepX_C"/>
    <property type="match status" value="1"/>
</dbReference>
<dbReference type="PANTHER" id="PTHR43056">
    <property type="entry name" value="PEPTIDASE S9 PROLYL OLIGOPEPTIDASE"/>
    <property type="match status" value="1"/>
</dbReference>
<reference evidence="3" key="2">
    <citation type="submission" date="2020-09" db="EMBL/GenBank/DDBJ databases">
        <authorList>
            <person name="Sun Q."/>
            <person name="Kim S."/>
        </authorList>
    </citation>
    <scope>NUCLEOTIDE SEQUENCE</scope>
    <source>
        <strain evidence="3">KCTC 42650</strain>
    </source>
</reference>
<sequence length="609" mass="66591">MSDHDSSGAAWVTAPSRYFESRKAGYRCPDRPFSVYIPMRDGCRIAADIHLPTGGDAPEGGFPTVLVLTPYYRRFALAADAPAGTEAGPNIASYRDLFTPRGYAVVTVDVRGTGASFGTRDSFRSPAEREDSREIADWIVAQPWSNGVIGSTGVSYLGAAACFLASTGHPAVKAIAPLFAVWNTWADHYYPGGVLLNKLASSYDELMIGLDHDRRDILANLPYFSNPHFAGPQPVDGDDGTLLRQAVQEHLANFHMPDFITEFQFADDTLPYDPGFSALSFSPCHYADQISPDVAIYSISGWMDGAGFSNGAIARYLSLPRNNQRLLLGPWDHGARTNVSPWRERPEAEFNVLAEVLRFFDEHLMGLDTGLSEEDPVHYYTIGDETWKSAKTWPPVKTRKSLHLGAGGTLDAAPGAPGDESFQADFAAGTGANTRHERLAAINTTDYYTDWAEQERGMLSFTSAPLETAGTFTGHAVVDLHIASSEADAVVHVYLSEEGADGSLRYVTEGVLRALHRQESEAPPLQKWSWPYRDYSRAKAAPLVPGETARLRFALLPTSWTFAAGSRIRLSVAGADIDHYVQLPHGRPPRLTLKLGGQDGSYLDLPWTE</sequence>
<feature type="domain" description="Xaa-Pro dipeptidyl-peptidase C-terminal" evidence="2">
    <location>
        <begin position="357"/>
        <end position="604"/>
    </location>
</feature>
<dbReference type="InterPro" id="IPR029058">
    <property type="entry name" value="AB_hydrolase_fold"/>
</dbReference>
<evidence type="ECO:0000256" key="1">
    <source>
        <dbReference type="ARBA" id="ARBA00022801"/>
    </source>
</evidence>
<dbReference type="EMBL" id="BNCJ01000038">
    <property type="protein sequence ID" value="GHF74242.1"/>
    <property type="molecule type" value="Genomic_DNA"/>
</dbReference>
<protein>
    <submittedName>
        <fullName evidence="3">Putative serine esterase</fullName>
    </submittedName>
</protein>
<dbReference type="Pfam" id="PF08530">
    <property type="entry name" value="PepX_C"/>
    <property type="match status" value="1"/>
</dbReference>
<dbReference type="PANTHER" id="PTHR43056:SF10">
    <property type="entry name" value="COCE_NOND FAMILY, PUTATIVE (AFU_ORTHOLOGUE AFUA_7G00600)-RELATED"/>
    <property type="match status" value="1"/>
</dbReference>
<dbReference type="InterPro" id="IPR000383">
    <property type="entry name" value="Xaa-Pro-like_dom"/>
</dbReference>
<dbReference type="Proteomes" id="UP000626220">
    <property type="component" value="Unassembled WGS sequence"/>
</dbReference>
<dbReference type="RefSeq" id="WP_189682980.1">
    <property type="nucleotide sequence ID" value="NZ_BNCJ01000038.1"/>
</dbReference>
<organism evidence="3 4">
    <name type="scientific">Seohaeicola zhoushanensis</name>
    <dbReference type="NCBI Taxonomy" id="1569283"/>
    <lineage>
        <taxon>Bacteria</taxon>
        <taxon>Pseudomonadati</taxon>
        <taxon>Pseudomonadota</taxon>
        <taxon>Alphaproteobacteria</taxon>
        <taxon>Rhodobacterales</taxon>
        <taxon>Roseobacteraceae</taxon>
        <taxon>Seohaeicola</taxon>
    </lineage>
</organism>
<dbReference type="AlphaFoldDB" id="A0A8J3H404"/>
<dbReference type="GO" id="GO:0008239">
    <property type="term" value="F:dipeptidyl-peptidase activity"/>
    <property type="evidence" value="ECO:0007669"/>
    <property type="project" value="InterPro"/>
</dbReference>
<keyword evidence="1" id="KW-0378">Hydrolase</keyword>
<comment type="caution">
    <text evidence="3">The sequence shown here is derived from an EMBL/GenBank/DDBJ whole genome shotgun (WGS) entry which is preliminary data.</text>
</comment>
<dbReference type="InterPro" id="IPR005674">
    <property type="entry name" value="CocE/Ser_esterase"/>
</dbReference>
<evidence type="ECO:0000313" key="4">
    <source>
        <dbReference type="Proteomes" id="UP000626220"/>
    </source>
</evidence>
<dbReference type="InterPro" id="IPR013736">
    <property type="entry name" value="Xaa-Pro_dipept_C"/>
</dbReference>
<gene>
    <name evidence="3" type="ORF">GCM10017056_51190</name>
</gene>
<dbReference type="SUPFAM" id="SSF53474">
    <property type="entry name" value="alpha/beta-Hydrolases"/>
    <property type="match status" value="1"/>
</dbReference>
<dbReference type="InterPro" id="IPR050585">
    <property type="entry name" value="Xaa-Pro_dipeptidyl-ppase/CocE"/>
</dbReference>
<accession>A0A8J3H404</accession>
<dbReference type="InterPro" id="IPR008979">
    <property type="entry name" value="Galactose-bd-like_sf"/>
</dbReference>
<proteinExistence type="predicted"/>
<dbReference type="Gene3D" id="2.60.120.260">
    <property type="entry name" value="Galactose-binding domain-like"/>
    <property type="match status" value="1"/>
</dbReference>
<name>A0A8J3H404_9RHOB</name>